<evidence type="ECO:0000313" key="8">
    <source>
        <dbReference type="Proteomes" id="UP001451571"/>
    </source>
</evidence>
<evidence type="ECO:0000256" key="1">
    <source>
        <dbReference type="ARBA" id="ARBA00004141"/>
    </source>
</evidence>
<feature type="transmembrane region" description="Helical" evidence="6">
    <location>
        <begin position="175"/>
        <end position="195"/>
    </location>
</feature>
<sequence>MLKQYRIRDYDFKLIILVISLTVIGILAVGSAKESVQKTQIAGFILGLFLMVVISLFDYSVLLKLYWLCYLANIVLLVLVAVMGELVNGAQRWVELFGIQFQPSETAKILLILFYAQFIMRHREKLNTFKNIAICCLLILPPLFLIYEQPNLSTTIVLAVVFCVIMFVGGVHWKLVAGILAVTVPAFIIVMTIVLQPDQDLIQDYQQTRILAWLYPEEYATTEAYQQLNSIMAIGSGQLHGKGYNTNVISSVKNGNFISEPQTDFIFAVIGEEFGFIGTCTVIVLIILITLECILVARRSKDVAGAIIASGMAGLIGFQGFLNIGVTTGLLPNTGVTLPFVSYGLTSLVSLYIGIGFVLNVGLQCKNKY</sequence>
<dbReference type="Proteomes" id="UP001451571">
    <property type="component" value="Chromosome"/>
</dbReference>
<feature type="transmembrane region" description="Helical" evidence="6">
    <location>
        <begin position="96"/>
        <end position="116"/>
    </location>
</feature>
<feature type="transmembrane region" description="Helical" evidence="6">
    <location>
        <begin position="65"/>
        <end position="84"/>
    </location>
</feature>
<evidence type="ECO:0000256" key="6">
    <source>
        <dbReference type="SAM" id="Phobius"/>
    </source>
</evidence>
<keyword evidence="7" id="KW-0328">Glycosyltransferase</keyword>
<keyword evidence="3" id="KW-0133">Cell shape</keyword>
<feature type="transmembrane region" description="Helical" evidence="6">
    <location>
        <begin position="41"/>
        <end position="58"/>
    </location>
</feature>
<accession>A0ABZ3ESF4</accession>
<reference evidence="7 8" key="1">
    <citation type="submission" date="2024-02" db="EMBL/GenBank/DDBJ databases">
        <title>Bacterial strain from lacustrine sediment.</title>
        <authorList>
            <person name="Petit C."/>
            <person name="Fadhlaoui K."/>
        </authorList>
    </citation>
    <scope>NUCLEOTIDE SEQUENCE [LARGE SCALE GENOMIC DNA]</scope>
    <source>
        <strain evidence="7 8">IPX-CK</strain>
    </source>
</reference>
<keyword evidence="2 6" id="KW-0812">Transmembrane</keyword>
<evidence type="ECO:0000256" key="2">
    <source>
        <dbReference type="ARBA" id="ARBA00022692"/>
    </source>
</evidence>
<dbReference type="RefSeq" id="WP_342755860.1">
    <property type="nucleotide sequence ID" value="NZ_CP146256.1"/>
</dbReference>
<dbReference type="EC" id="2.4.1.129" evidence="7"/>
<protein>
    <submittedName>
        <fullName evidence="7">FtsW/RodA/SpoVE family cell cycle protein</fullName>
        <ecNumber evidence="7">2.4.1.129</ecNumber>
    </submittedName>
</protein>
<organism evidence="7 8">
    <name type="scientific">Kineothrix sedimenti</name>
    <dbReference type="NCBI Taxonomy" id="3123317"/>
    <lineage>
        <taxon>Bacteria</taxon>
        <taxon>Bacillati</taxon>
        <taxon>Bacillota</taxon>
        <taxon>Clostridia</taxon>
        <taxon>Lachnospirales</taxon>
        <taxon>Lachnospiraceae</taxon>
        <taxon>Kineothrix</taxon>
    </lineage>
</organism>
<dbReference type="GO" id="GO:0016757">
    <property type="term" value="F:glycosyltransferase activity"/>
    <property type="evidence" value="ECO:0007669"/>
    <property type="project" value="UniProtKB-KW"/>
</dbReference>
<keyword evidence="5 6" id="KW-0472">Membrane</keyword>
<dbReference type="Pfam" id="PF01098">
    <property type="entry name" value="FTSW_RODA_SPOVE"/>
    <property type="match status" value="1"/>
</dbReference>
<dbReference type="InterPro" id="IPR001182">
    <property type="entry name" value="FtsW/RodA"/>
</dbReference>
<dbReference type="EMBL" id="CP146256">
    <property type="protein sequence ID" value="XAH72241.1"/>
    <property type="molecule type" value="Genomic_DNA"/>
</dbReference>
<feature type="transmembrane region" description="Helical" evidence="6">
    <location>
        <begin position="128"/>
        <end position="146"/>
    </location>
</feature>
<keyword evidence="8" id="KW-1185">Reference proteome</keyword>
<evidence type="ECO:0000313" key="7">
    <source>
        <dbReference type="EMBL" id="XAH72241.1"/>
    </source>
</evidence>
<comment type="subcellular location">
    <subcellularLocation>
        <location evidence="1">Membrane</location>
        <topology evidence="1">Multi-pass membrane protein</topology>
    </subcellularLocation>
</comment>
<evidence type="ECO:0000256" key="4">
    <source>
        <dbReference type="ARBA" id="ARBA00022989"/>
    </source>
</evidence>
<evidence type="ECO:0000256" key="3">
    <source>
        <dbReference type="ARBA" id="ARBA00022960"/>
    </source>
</evidence>
<dbReference type="PANTHER" id="PTHR30474:SF1">
    <property type="entry name" value="PEPTIDOGLYCAN GLYCOSYLTRANSFERASE MRDB"/>
    <property type="match status" value="1"/>
</dbReference>
<keyword evidence="7" id="KW-0808">Transferase</keyword>
<proteinExistence type="predicted"/>
<evidence type="ECO:0000256" key="5">
    <source>
        <dbReference type="ARBA" id="ARBA00023136"/>
    </source>
</evidence>
<dbReference type="PANTHER" id="PTHR30474">
    <property type="entry name" value="CELL CYCLE PROTEIN"/>
    <property type="match status" value="1"/>
</dbReference>
<gene>
    <name evidence="7" type="ORF">V6984_11930</name>
</gene>
<keyword evidence="4 6" id="KW-1133">Transmembrane helix</keyword>
<feature type="transmembrane region" description="Helical" evidence="6">
    <location>
        <begin position="274"/>
        <end position="296"/>
    </location>
</feature>
<feature type="transmembrane region" description="Helical" evidence="6">
    <location>
        <begin position="342"/>
        <end position="363"/>
    </location>
</feature>
<feature type="transmembrane region" description="Helical" evidence="6">
    <location>
        <begin position="12"/>
        <end position="29"/>
    </location>
</feature>
<feature type="transmembrane region" description="Helical" evidence="6">
    <location>
        <begin position="303"/>
        <end position="322"/>
    </location>
</feature>
<name>A0ABZ3ESF4_9FIRM</name>
<feature type="transmembrane region" description="Helical" evidence="6">
    <location>
        <begin position="152"/>
        <end position="168"/>
    </location>
</feature>